<accession>A0A7W6S2N9</accession>
<dbReference type="AlphaFoldDB" id="A0A7W6S2N9"/>
<dbReference type="EMBL" id="JACIGI010000052">
    <property type="protein sequence ID" value="MBB4287781.1"/>
    <property type="molecule type" value="Genomic_DNA"/>
</dbReference>
<sequence length="44" mass="5039">MRITNIAVCWRPWHWRLGWTAGDAPGEAIWWCGPVGVVVRSMES</sequence>
<reference evidence="1 2" key="1">
    <citation type="submission" date="2020-08" db="EMBL/GenBank/DDBJ databases">
        <title>Genome sequencing of Purple Non-Sulfur Bacteria from various extreme environments.</title>
        <authorList>
            <person name="Mayer M."/>
        </authorList>
    </citation>
    <scope>NUCLEOTIDE SEQUENCE [LARGE SCALE GENOMIC DNA]</scope>
    <source>
        <strain evidence="1 2">JA135</strain>
    </source>
</reference>
<name>A0A7W6S2N9_9PROT</name>
<organism evidence="1 2">
    <name type="scientific">Roseospira goensis</name>
    <dbReference type="NCBI Taxonomy" id="391922"/>
    <lineage>
        <taxon>Bacteria</taxon>
        <taxon>Pseudomonadati</taxon>
        <taxon>Pseudomonadota</taxon>
        <taxon>Alphaproteobacteria</taxon>
        <taxon>Rhodospirillales</taxon>
        <taxon>Rhodospirillaceae</taxon>
        <taxon>Roseospira</taxon>
    </lineage>
</organism>
<dbReference type="Proteomes" id="UP000555728">
    <property type="component" value="Unassembled WGS sequence"/>
</dbReference>
<protein>
    <submittedName>
        <fullName evidence="1">Uncharacterized protein</fullName>
    </submittedName>
</protein>
<evidence type="ECO:0000313" key="2">
    <source>
        <dbReference type="Proteomes" id="UP000555728"/>
    </source>
</evidence>
<comment type="caution">
    <text evidence="1">The sequence shown here is derived from an EMBL/GenBank/DDBJ whole genome shotgun (WGS) entry which is preliminary data.</text>
</comment>
<proteinExistence type="predicted"/>
<evidence type="ECO:0000313" key="1">
    <source>
        <dbReference type="EMBL" id="MBB4287781.1"/>
    </source>
</evidence>
<dbReference type="RefSeq" id="WP_281392978.1">
    <property type="nucleotide sequence ID" value="NZ_JACIGI010000052.1"/>
</dbReference>
<keyword evidence="2" id="KW-1185">Reference proteome</keyword>
<gene>
    <name evidence="1" type="ORF">GGD88_003538</name>
</gene>